<evidence type="ECO:0000313" key="4">
    <source>
        <dbReference type="Proteomes" id="UP000603227"/>
    </source>
</evidence>
<gene>
    <name evidence="3" type="ORF">GCM10017771_80010</name>
</gene>
<dbReference type="SUPFAM" id="SSF48613">
    <property type="entry name" value="Heme oxygenase-like"/>
    <property type="match status" value="1"/>
</dbReference>
<dbReference type="Gene3D" id="1.20.910.10">
    <property type="entry name" value="Heme oxygenase-like"/>
    <property type="match status" value="1"/>
</dbReference>
<keyword evidence="4" id="KW-1185">Reference proteome</keyword>
<comment type="pathway">
    <text evidence="1">Cofactor biosynthesis; thiamine diphosphate biosynthesis.</text>
</comment>
<dbReference type="Proteomes" id="UP000603227">
    <property type="component" value="Unassembled WGS sequence"/>
</dbReference>
<reference evidence="3" key="1">
    <citation type="journal article" date="2014" name="Int. J. Syst. Evol. Microbiol.">
        <title>Complete genome sequence of Corynebacterium casei LMG S-19264T (=DSM 44701T), isolated from a smear-ripened cheese.</title>
        <authorList>
            <consortium name="US DOE Joint Genome Institute (JGI-PGF)"/>
            <person name="Walter F."/>
            <person name="Albersmeier A."/>
            <person name="Kalinowski J."/>
            <person name="Ruckert C."/>
        </authorList>
    </citation>
    <scope>NUCLEOTIDE SEQUENCE</scope>
    <source>
        <strain evidence="3">CGMCC 4.7403</strain>
    </source>
</reference>
<evidence type="ECO:0000259" key="2">
    <source>
        <dbReference type="Pfam" id="PF03070"/>
    </source>
</evidence>
<comment type="caution">
    <text evidence="3">The sequence shown here is derived from an EMBL/GenBank/DDBJ whole genome shotgun (WGS) entry which is preliminary data.</text>
</comment>
<evidence type="ECO:0000313" key="3">
    <source>
        <dbReference type="EMBL" id="GHE57251.1"/>
    </source>
</evidence>
<protein>
    <recommendedName>
        <fullName evidence="2">Thiaminase-2/PQQC domain-containing protein</fullName>
    </recommendedName>
</protein>
<dbReference type="InterPro" id="IPR016084">
    <property type="entry name" value="Haem_Oase-like_multi-hlx"/>
</dbReference>
<dbReference type="InterPro" id="IPR004305">
    <property type="entry name" value="Thiaminase-2/PQQC"/>
</dbReference>
<feature type="domain" description="Thiaminase-2/PQQC" evidence="2">
    <location>
        <begin position="24"/>
        <end position="151"/>
    </location>
</feature>
<accession>A0A918ZM43</accession>
<sequence length="220" mass="23480">MNSVTDVVAAARQQIAGQAGPNGFVDALEHGRVPKERLGWLAGELHHLVSSDRRSFALLASRFPSAPAGDLYLAMAEGEAQALRLLMEFAAALNLEERDVRAYEPQPLAQAYPAYLTQSALYGASSDVALALLANVRESGATYTRVAEALASQYGFEERALGHFLFFADTPQTLLDQATATLEEGLAGGDDPAAAVRCARTVHALEEAFWSCLARGLDDG</sequence>
<name>A0A918ZM43_9ACTN</name>
<proteinExistence type="predicted"/>
<dbReference type="AlphaFoldDB" id="A0A918ZM43"/>
<dbReference type="EMBL" id="BNAT01000045">
    <property type="protein sequence ID" value="GHE57251.1"/>
    <property type="molecule type" value="Genomic_DNA"/>
</dbReference>
<organism evidence="3 4">
    <name type="scientific">Streptomyces capitiformicae</name>
    <dbReference type="NCBI Taxonomy" id="2014920"/>
    <lineage>
        <taxon>Bacteria</taxon>
        <taxon>Bacillati</taxon>
        <taxon>Actinomycetota</taxon>
        <taxon>Actinomycetes</taxon>
        <taxon>Kitasatosporales</taxon>
        <taxon>Streptomycetaceae</taxon>
        <taxon>Streptomyces</taxon>
    </lineage>
</organism>
<reference evidence="3" key="2">
    <citation type="submission" date="2020-09" db="EMBL/GenBank/DDBJ databases">
        <authorList>
            <person name="Sun Q."/>
            <person name="Zhou Y."/>
        </authorList>
    </citation>
    <scope>NUCLEOTIDE SEQUENCE</scope>
    <source>
        <strain evidence="3">CGMCC 4.7403</strain>
    </source>
</reference>
<evidence type="ECO:0000256" key="1">
    <source>
        <dbReference type="ARBA" id="ARBA00004948"/>
    </source>
</evidence>
<dbReference type="Pfam" id="PF03070">
    <property type="entry name" value="TENA_THI-4"/>
    <property type="match status" value="1"/>
</dbReference>